<name>G0NE47_CAEBE</name>
<evidence type="ECO:0000313" key="3">
    <source>
        <dbReference type="Proteomes" id="UP000008068"/>
    </source>
</evidence>
<organism evidence="3">
    <name type="scientific">Caenorhabditis brenneri</name>
    <name type="common">Nematode worm</name>
    <dbReference type="NCBI Taxonomy" id="135651"/>
    <lineage>
        <taxon>Eukaryota</taxon>
        <taxon>Metazoa</taxon>
        <taxon>Ecdysozoa</taxon>
        <taxon>Nematoda</taxon>
        <taxon>Chromadorea</taxon>
        <taxon>Rhabditida</taxon>
        <taxon>Rhabditina</taxon>
        <taxon>Rhabditomorpha</taxon>
        <taxon>Rhabditoidea</taxon>
        <taxon>Rhabditidae</taxon>
        <taxon>Peloderinae</taxon>
        <taxon>Caenorhabditis</taxon>
    </lineage>
</organism>
<dbReference type="HOGENOM" id="CLU_2199305_0_0_1"/>
<keyword evidence="1" id="KW-0732">Signal</keyword>
<proteinExistence type="predicted"/>
<dbReference type="AlphaFoldDB" id="G0NE47"/>
<dbReference type="Proteomes" id="UP000008068">
    <property type="component" value="Unassembled WGS sequence"/>
</dbReference>
<dbReference type="OrthoDB" id="5900861at2759"/>
<feature type="signal peptide" evidence="1">
    <location>
        <begin position="1"/>
        <end position="18"/>
    </location>
</feature>
<dbReference type="InParanoid" id="G0NE47"/>
<sequence length="108" mass="11544">MDPLRLLAFLFILSNVLATGTETVTPDYNVEAYWVNISMNKTNGQYYWSDGVADTSINLKPKVTDPNGAGVFTTSRDPSVHGHGTLSVIPKTGEATPFVRAVICGGPG</sequence>
<dbReference type="EMBL" id="GL379871">
    <property type="protein sequence ID" value="EGT58703.1"/>
    <property type="molecule type" value="Genomic_DNA"/>
</dbReference>
<feature type="chain" id="PRO_5003404976" evidence="1">
    <location>
        <begin position="19"/>
        <end position="108"/>
    </location>
</feature>
<gene>
    <name evidence="2" type="ORF">CAEBREN_23788</name>
</gene>
<dbReference type="SUPFAM" id="SSF56436">
    <property type="entry name" value="C-type lectin-like"/>
    <property type="match status" value="1"/>
</dbReference>
<dbReference type="InterPro" id="IPR016187">
    <property type="entry name" value="CTDL_fold"/>
</dbReference>
<evidence type="ECO:0000313" key="2">
    <source>
        <dbReference type="EMBL" id="EGT58703.1"/>
    </source>
</evidence>
<accession>G0NE47</accession>
<reference evidence="3" key="1">
    <citation type="submission" date="2011-07" db="EMBL/GenBank/DDBJ databases">
        <authorList>
            <consortium name="Caenorhabditis brenneri Sequencing and Analysis Consortium"/>
            <person name="Wilson R.K."/>
        </authorList>
    </citation>
    <scope>NUCLEOTIDE SEQUENCE [LARGE SCALE GENOMIC DNA]</scope>
    <source>
        <strain evidence="3">PB2801</strain>
    </source>
</reference>
<evidence type="ECO:0000256" key="1">
    <source>
        <dbReference type="SAM" id="SignalP"/>
    </source>
</evidence>
<keyword evidence="3" id="KW-1185">Reference proteome</keyword>
<protein>
    <submittedName>
        <fullName evidence="2">Uncharacterized protein</fullName>
    </submittedName>
</protein>